<evidence type="ECO:0000259" key="23">
    <source>
        <dbReference type="Pfam" id="PF01636"/>
    </source>
</evidence>
<comment type="catalytic activity">
    <reaction evidence="20">
        <text>hexacosanoyl-CoA + oxidized [electron-transfer flavoprotein] + H(+) = (2E)-hexacosenoyl-CoA + reduced [electron-transfer flavoprotein]</text>
        <dbReference type="Rhea" id="RHEA:48216"/>
        <dbReference type="Rhea" id="RHEA-COMP:10685"/>
        <dbReference type="Rhea" id="RHEA-COMP:10686"/>
        <dbReference type="ChEBI" id="CHEBI:15378"/>
        <dbReference type="ChEBI" id="CHEBI:57692"/>
        <dbReference type="ChEBI" id="CHEBI:58307"/>
        <dbReference type="ChEBI" id="CHEBI:64868"/>
        <dbReference type="ChEBI" id="CHEBI:74281"/>
    </reaction>
    <physiologicalReaction direction="left-to-right" evidence="20">
        <dbReference type="Rhea" id="RHEA:48217"/>
    </physiologicalReaction>
</comment>
<evidence type="ECO:0000256" key="11">
    <source>
        <dbReference type="ARBA" id="ARBA00023098"/>
    </source>
</evidence>
<keyword evidence="11" id="KW-0443">Lipid metabolism</keyword>
<evidence type="ECO:0000256" key="19">
    <source>
        <dbReference type="ARBA" id="ARBA00048395"/>
    </source>
</evidence>
<evidence type="ECO:0000259" key="24">
    <source>
        <dbReference type="Pfam" id="PF02770"/>
    </source>
</evidence>
<name>A0ABQ6MKJ4_9STRA</name>
<evidence type="ECO:0000256" key="20">
    <source>
        <dbReference type="ARBA" id="ARBA00048399"/>
    </source>
</evidence>
<dbReference type="Gene3D" id="1.10.540.10">
    <property type="entry name" value="Acyl-CoA dehydrogenase/oxidase, N-terminal domain"/>
    <property type="match status" value="1"/>
</dbReference>
<evidence type="ECO:0000256" key="13">
    <source>
        <dbReference type="ARBA" id="ARBA00023140"/>
    </source>
</evidence>
<accession>A0ABQ6MKJ4</accession>
<dbReference type="Pfam" id="PF01636">
    <property type="entry name" value="APH"/>
    <property type="match status" value="1"/>
</dbReference>
<evidence type="ECO:0000256" key="7">
    <source>
        <dbReference type="ARBA" id="ARBA00022630"/>
    </source>
</evidence>
<comment type="caution">
    <text evidence="26">The sequence shown here is derived from an EMBL/GenBank/DDBJ whole genome shotgun (WGS) entry which is preliminary data.</text>
</comment>
<keyword evidence="8" id="KW-0274">FAD</keyword>
<dbReference type="SUPFAM" id="SSF56645">
    <property type="entry name" value="Acyl-CoA dehydrogenase NM domain-like"/>
    <property type="match status" value="1"/>
</dbReference>
<comment type="similarity">
    <text evidence="5">Belongs to the acyl-CoA dehydrogenase family.</text>
</comment>
<dbReference type="Gene3D" id="3.90.1200.10">
    <property type="match status" value="1"/>
</dbReference>
<keyword evidence="7" id="KW-0285">Flavoprotein</keyword>
<evidence type="ECO:0000259" key="22">
    <source>
        <dbReference type="Pfam" id="PF00441"/>
    </source>
</evidence>
<dbReference type="Proteomes" id="UP001165060">
    <property type="component" value="Unassembled WGS sequence"/>
</dbReference>
<evidence type="ECO:0000313" key="26">
    <source>
        <dbReference type="EMBL" id="GMI28121.1"/>
    </source>
</evidence>
<dbReference type="InterPro" id="IPR050741">
    <property type="entry name" value="Acyl-CoA_dehydrogenase"/>
</dbReference>
<feature type="domain" description="Acyl-CoA dehydrogenase/oxidase N-terminal" evidence="25">
    <location>
        <begin position="410"/>
        <end position="528"/>
    </location>
</feature>
<dbReference type="InterPro" id="IPR041726">
    <property type="entry name" value="ACAD10_11_N"/>
</dbReference>
<dbReference type="InterPro" id="IPR013786">
    <property type="entry name" value="AcylCoA_DH/ox_N"/>
</dbReference>
<evidence type="ECO:0000256" key="1">
    <source>
        <dbReference type="ARBA" id="ARBA00001974"/>
    </source>
</evidence>
<dbReference type="Gene3D" id="2.40.110.10">
    <property type="entry name" value="Butyryl-CoA Dehydrogenase, subunit A, domain 2"/>
    <property type="match status" value="1"/>
</dbReference>
<dbReference type="Pfam" id="PF02771">
    <property type="entry name" value="Acyl-CoA_dh_N"/>
    <property type="match status" value="1"/>
</dbReference>
<comment type="subcellular location">
    <subcellularLocation>
        <location evidence="3">Mitochondrion membrane</location>
    </subcellularLocation>
    <subcellularLocation>
        <location evidence="2">Peroxisome</location>
    </subcellularLocation>
</comment>
<dbReference type="PANTHER" id="PTHR48083:SF13">
    <property type="entry name" value="ACYL-COA DEHYDROGENASE FAMILY MEMBER 11"/>
    <property type="match status" value="1"/>
</dbReference>
<dbReference type="InterPro" id="IPR037069">
    <property type="entry name" value="AcylCoA_DH/ox_N_sf"/>
</dbReference>
<evidence type="ECO:0000256" key="18">
    <source>
        <dbReference type="ARBA" id="ARBA00048086"/>
    </source>
</evidence>
<evidence type="ECO:0000259" key="25">
    <source>
        <dbReference type="Pfam" id="PF02771"/>
    </source>
</evidence>
<dbReference type="SUPFAM" id="SSF47203">
    <property type="entry name" value="Acyl-CoA dehydrogenase C-terminal domain-like"/>
    <property type="match status" value="1"/>
</dbReference>
<dbReference type="CDD" id="cd05154">
    <property type="entry name" value="ACAD10_11_N-like"/>
    <property type="match status" value="1"/>
</dbReference>
<keyword evidence="12" id="KW-0472">Membrane</keyword>
<evidence type="ECO:0000256" key="15">
    <source>
        <dbReference type="ARBA" id="ARBA00046026"/>
    </source>
</evidence>
<comment type="subunit">
    <text evidence="6">Homodimer.</text>
</comment>
<feature type="domain" description="Acyl-CoA oxidase/dehydrogenase middle" evidence="24">
    <location>
        <begin position="533"/>
        <end position="636"/>
    </location>
</feature>
<evidence type="ECO:0000256" key="14">
    <source>
        <dbReference type="ARBA" id="ARBA00040622"/>
    </source>
</evidence>
<dbReference type="SUPFAM" id="SSF56112">
    <property type="entry name" value="Protein kinase-like (PK-like)"/>
    <property type="match status" value="1"/>
</dbReference>
<comment type="catalytic activity">
    <reaction evidence="18">
        <text>tetracosanoyl-CoA + oxidized [electron-transfer flavoprotein] + H(+) = (2E)-tetracosenoyl-CoA + reduced [electron-transfer flavoprotein]</text>
        <dbReference type="Rhea" id="RHEA:47232"/>
        <dbReference type="Rhea" id="RHEA-COMP:10685"/>
        <dbReference type="Rhea" id="RHEA-COMP:10686"/>
        <dbReference type="ChEBI" id="CHEBI:15378"/>
        <dbReference type="ChEBI" id="CHEBI:57692"/>
        <dbReference type="ChEBI" id="CHEBI:58307"/>
        <dbReference type="ChEBI" id="CHEBI:65052"/>
        <dbReference type="ChEBI" id="CHEBI:74693"/>
    </reaction>
    <physiologicalReaction direction="left-to-right" evidence="18">
        <dbReference type="Rhea" id="RHEA:47233"/>
    </physiologicalReaction>
</comment>
<evidence type="ECO:0000256" key="8">
    <source>
        <dbReference type="ARBA" id="ARBA00022827"/>
    </source>
</evidence>
<comment type="cofactor">
    <cofactor evidence="1">
        <name>FAD</name>
        <dbReference type="ChEBI" id="CHEBI:57692"/>
    </cofactor>
</comment>
<dbReference type="Gene3D" id="1.20.140.10">
    <property type="entry name" value="Butyryl-CoA Dehydrogenase, subunit A, domain 3"/>
    <property type="match status" value="1"/>
</dbReference>
<dbReference type="InterPro" id="IPR011009">
    <property type="entry name" value="Kinase-like_dom_sf"/>
</dbReference>
<comment type="function">
    <text evidence="15">Acyl-CoA dehydrogenase, that exhibits maximal activity towards saturated C22-CoA. Probably participates in beta-oxydation and energy production but could also play a role in the metabolism of specific fatty acids to control fatty acids composition of cellular lipids in brain.</text>
</comment>
<dbReference type="Pfam" id="PF02770">
    <property type="entry name" value="Acyl-CoA_dh_M"/>
    <property type="match status" value="1"/>
</dbReference>
<dbReference type="InterPro" id="IPR036250">
    <property type="entry name" value="AcylCo_DH-like_C"/>
</dbReference>
<keyword evidence="27" id="KW-1185">Reference proteome</keyword>
<evidence type="ECO:0000256" key="5">
    <source>
        <dbReference type="ARBA" id="ARBA00009347"/>
    </source>
</evidence>
<evidence type="ECO:0000256" key="12">
    <source>
        <dbReference type="ARBA" id="ARBA00023136"/>
    </source>
</evidence>
<dbReference type="InterPro" id="IPR009100">
    <property type="entry name" value="AcylCoA_DH/oxidase_NM_dom_sf"/>
</dbReference>
<evidence type="ECO:0000256" key="6">
    <source>
        <dbReference type="ARBA" id="ARBA00011738"/>
    </source>
</evidence>
<feature type="domain" description="Aminoglycoside phosphotransferase" evidence="23">
    <location>
        <begin position="49"/>
        <end position="287"/>
    </location>
</feature>
<dbReference type="InterPro" id="IPR046373">
    <property type="entry name" value="Acyl-CoA_Oxase/DH_mid-dom_sf"/>
</dbReference>
<keyword evidence="13" id="KW-0576">Peroxisome</keyword>
<evidence type="ECO:0000256" key="3">
    <source>
        <dbReference type="ARBA" id="ARBA00004325"/>
    </source>
</evidence>
<dbReference type="InterPro" id="IPR009075">
    <property type="entry name" value="AcylCo_DH/oxidase_C"/>
</dbReference>
<dbReference type="PANTHER" id="PTHR48083">
    <property type="entry name" value="MEDIUM-CHAIN SPECIFIC ACYL-COA DEHYDROGENASE, MITOCHONDRIAL-RELATED"/>
    <property type="match status" value="1"/>
</dbReference>
<comment type="pathway">
    <text evidence="4">Lipid metabolism; fatty acid beta-oxidation.</text>
</comment>
<dbReference type="InterPro" id="IPR006091">
    <property type="entry name" value="Acyl-CoA_Oxase/DH_mid-dom"/>
</dbReference>
<evidence type="ECO:0000256" key="4">
    <source>
        <dbReference type="ARBA" id="ARBA00005005"/>
    </source>
</evidence>
<feature type="domain" description="Acyl-CoA dehydrogenase/oxidase C-terminal" evidence="22">
    <location>
        <begin position="648"/>
        <end position="797"/>
    </location>
</feature>
<dbReference type="Pfam" id="PF00441">
    <property type="entry name" value="Acyl-CoA_dh_1"/>
    <property type="match status" value="1"/>
</dbReference>
<dbReference type="InterPro" id="IPR002575">
    <property type="entry name" value="Aminoglycoside_PTrfase"/>
</dbReference>
<evidence type="ECO:0000256" key="9">
    <source>
        <dbReference type="ARBA" id="ARBA00022832"/>
    </source>
</evidence>
<proteinExistence type="inferred from homology"/>
<comment type="catalytic activity">
    <reaction evidence="17">
        <text>docosanoyl-CoA + oxidized [electron-transfer flavoprotein] + H(+) = (2E)-docosenoyl-CoA + reduced [electron-transfer flavoprotein]</text>
        <dbReference type="Rhea" id="RHEA:47228"/>
        <dbReference type="Rhea" id="RHEA-COMP:10685"/>
        <dbReference type="Rhea" id="RHEA-COMP:10686"/>
        <dbReference type="ChEBI" id="CHEBI:15378"/>
        <dbReference type="ChEBI" id="CHEBI:57692"/>
        <dbReference type="ChEBI" id="CHEBI:58307"/>
        <dbReference type="ChEBI" id="CHEBI:65059"/>
        <dbReference type="ChEBI" id="CHEBI:74692"/>
    </reaction>
    <physiologicalReaction direction="left-to-right" evidence="17">
        <dbReference type="Rhea" id="RHEA:47229"/>
    </physiologicalReaction>
</comment>
<sequence>MLASSLRSGMRRRLLSTLPNTSSVRSGHELDLSKISPLLQSLSIPSDVTVSQFKHGQSNPTYVLSSPSTCHVLRKKPSGKLLRGAHAVDREARIMKALKPTAVPVPNVVHYEPDAGLLGTEFYIYEYVEADFHKSCALPNVASAGLRSEIYDNVAAVAAELHNVDFEAAGLGDFGKPQGYLARQTKVWTAQYDAAKEAFKAAGADVENPGMDYLREWLPQALPDLECPEMTTIVHGDIRIDNMLFDENSSSVAAVVDWELSTLGHPGADLALLCSPYHTPSSMPILGGLKDLNVGELGIPDEHTFVGKYVDATGSTSLSHDLDFHLAFASFRMGSILAGVYARSIAGNASSADAQQAGKLSSFLSGMGVEHAKTYEKSPGRLNKLGGAGAALGGARAFSSSARASAPRDAAATRDQVEAFLNEHVLPVETAVLNQGYFGTKEEAWKESVLLDPLKEKAKELGLWNLFLPAVSGMSNVEYGKCAEVMGRSLIGSEVFNCQAPDTGNMEVLHMFGTPEQQAEYLTPLMNQEIRSAFAMTEPFVASSDATNMEATITVDGDELVLDGRKWWTSNGCHPDLKFFIFMGRDADCEDQPPHRRHSMVLVPRDAVGVDVMRPLTVFGYEDAPHGHAEINFDKVRVPASAVVGNIGDGFSIAQARLGPGRIHHCMRLIGMAERSLELAIKRGDEREAFGKKLSEFQSNTTFFAKSRIDIDSCRLMVLNAAQKIDEGGAKNARQEIAMIKVMVPAMAKRVVDGSMQIFGGAGLSQDTPLAHFYAWARVLELADGPSEVHLDGIAKQELRMQRKKRE</sequence>
<evidence type="ECO:0000256" key="17">
    <source>
        <dbReference type="ARBA" id="ARBA00048020"/>
    </source>
</evidence>
<comment type="catalytic activity">
    <reaction evidence="19">
        <text>tricosanoyl-CoA + oxidized [electron-transfer flavoprotein] + H(+) = (2E)-tricosenoyl-CoA + reduced [electron-transfer flavoprotein]</text>
        <dbReference type="Rhea" id="RHEA:48220"/>
        <dbReference type="Rhea" id="RHEA-COMP:10685"/>
        <dbReference type="Rhea" id="RHEA-COMP:10686"/>
        <dbReference type="ChEBI" id="CHEBI:15378"/>
        <dbReference type="ChEBI" id="CHEBI:57692"/>
        <dbReference type="ChEBI" id="CHEBI:58307"/>
        <dbReference type="ChEBI" id="CHEBI:90118"/>
        <dbReference type="ChEBI" id="CHEBI:90119"/>
    </reaction>
    <physiologicalReaction direction="left-to-right" evidence="19">
        <dbReference type="Rhea" id="RHEA:48221"/>
    </physiologicalReaction>
</comment>
<keyword evidence="10" id="KW-0560">Oxidoreductase</keyword>
<reference evidence="26 27" key="1">
    <citation type="journal article" date="2023" name="Commun. Biol.">
        <title>Genome analysis of Parmales, the sister group of diatoms, reveals the evolutionary specialization of diatoms from phago-mixotrophs to photoautotrophs.</title>
        <authorList>
            <person name="Ban H."/>
            <person name="Sato S."/>
            <person name="Yoshikawa S."/>
            <person name="Yamada K."/>
            <person name="Nakamura Y."/>
            <person name="Ichinomiya M."/>
            <person name="Sato N."/>
            <person name="Blanc-Mathieu R."/>
            <person name="Endo H."/>
            <person name="Kuwata A."/>
            <person name="Ogata H."/>
        </authorList>
    </citation>
    <scope>NUCLEOTIDE SEQUENCE [LARGE SCALE GENOMIC DNA]</scope>
</reference>
<evidence type="ECO:0000313" key="27">
    <source>
        <dbReference type="Proteomes" id="UP001165060"/>
    </source>
</evidence>
<protein>
    <recommendedName>
        <fullName evidence="14">Acyl-CoA dehydrogenase family member 11</fullName>
    </recommendedName>
</protein>
<evidence type="ECO:0000256" key="21">
    <source>
        <dbReference type="ARBA" id="ARBA00049140"/>
    </source>
</evidence>
<comment type="catalytic activity">
    <reaction evidence="16">
        <text>a 2,3-saturated acyl-CoA + oxidized [electron-transfer flavoprotein] + H(+) = a (2E)-enoyl-CoA + reduced [electron-transfer flavoprotein]</text>
        <dbReference type="Rhea" id="RHEA:44704"/>
        <dbReference type="Rhea" id="RHEA-COMP:10685"/>
        <dbReference type="Rhea" id="RHEA-COMP:10686"/>
        <dbReference type="ChEBI" id="CHEBI:15378"/>
        <dbReference type="ChEBI" id="CHEBI:57692"/>
        <dbReference type="ChEBI" id="CHEBI:58307"/>
        <dbReference type="ChEBI" id="CHEBI:58856"/>
        <dbReference type="ChEBI" id="CHEBI:65111"/>
    </reaction>
    <physiologicalReaction direction="left-to-right" evidence="16">
        <dbReference type="Rhea" id="RHEA:44705"/>
    </physiologicalReaction>
</comment>
<evidence type="ECO:0000256" key="2">
    <source>
        <dbReference type="ARBA" id="ARBA00004275"/>
    </source>
</evidence>
<organism evidence="26 27">
    <name type="scientific">Tetraparma gracilis</name>
    <dbReference type="NCBI Taxonomy" id="2962635"/>
    <lineage>
        <taxon>Eukaryota</taxon>
        <taxon>Sar</taxon>
        <taxon>Stramenopiles</taxon>
        <taxon>Ochrophyta</taxon>
        <taxon>Bolidophyceae</taxon>
        <taxon>Parmales</taxon>
        <taxon>Triparmaceae</taxon>
        <taxon>Tetraparma</taxon>
    </lineage>
</organism>
<dbReference type="EMBL" id="BRYB01004259">
    <property type="protein sequence ID" value="GMI28121.1"/>
    <property type="molecule type" value="Genomic_DNA"/>
</dbReference>
<gene>
    <name evidence="26" type="ORF">TeGR_g2602</name>
</gene>
<evidence type="ECO:0000256" key="16">
    <source>
        <dbReference type="ARBA" id="ARBA00047443"/>
    </source>
</evidence>
<comment type="catalytic activity">
    <reaction evidence="21">
        <text>eicosanoyl-CoA + oxidized [electron-transfer flavoprotein] + H(+) = (2E)-eicosenoyl-CoA + reduced [electron-transfer flavoprotein]</text>
        <dbReference type="Rhea" id="RHEA:47236"/>
        <dbReference type="Rhea" id="RHEA-COMP:10685"/>
        <dbReference type="Rhea" id="RHEA-COMP:10686"/>
        <dbReference type="ChEBI" id="CHEBI:15378"/>
        <dbReference type="ChEBI" id="CHEBI:57380"/>
        <dbReference type="ChEBI" id="CHEBI:57692"/>
        <dbReference type="ChEBI" id="CHEBI:58307"/>
        <dbReference type="ChEBI" id="CHEBI:74691"/>
    </reaction>
    <physiologicalReaction direction="left-to-right" evidence="21">
        <dbReference type="Rhea" id="RHEA:47237"/>
    </physiologicalReaction>
</comment>
<dbReference type="Gene3D" id="3.30.200.20">
    <property type="entry name" value="Phosphorylase Kinase, domain 1"/>
    <property type="match status" value="1"/>
</dbReference>
<evidence type="ECO:0000256" key="10">
    <source>
        <dbReference type="ARBA" id="ARBA00023002"/>
    </source>
</evidence>
<keyword evidence="9" id="KW-0276">Fatty acid metabolism</keyword>